<gene>
    <name evidence="1" type="ORF">DPEC_G00010710</name>
</gene>
<proteinExistence type="predicted"/>
<reference evidence="1" key="1">
    <citation type="submission" date="2021-05" db="EMBL/GenBank/DDBJ databases">
        <authorList>
            <person name="Pan Q."/>
            <person name="Jouanno E."/>
            <person name="Zahm M."/>
            <person name="Klopp C."/>
            <person name="Cabau C."/>
            <person name="Louis A."/>
            <person name="Berthelot C."/>
            <person name="Parey E."/>
            <person name="Roest Crollius H."/>
            <person name="Montfort J."/>
            <person name="Robinson-Rechavi M."/>
            <person name="Bouchez O."/>
            <person name="Lampietro C."/>
            <person name="Lopez Roques C."/>
            <person name="Donnadieu C."/>
            <person name="Postlethwait J."/>
            <person name="Bobe J."/>
            <person name="Dillon D."/>
            <person name="Chandos A."/>
            <person name="von Hippel F."/>
            <person name="Guiguen Y."/>
        </authorList>
    </citation>
    <scope>NUCLEOTIDE SEQUENCE</scope>
    <source>
        <strain evidence="1">YG-Jan2019</strain>
    </source>
</reference>
<keyword evidence="2" id="KW-1185">Reference proteome</keyword>
<name>A0ACC2HM44_DALPE</name>
<comment type="caution">
    <text evidence="1">The sequence shown here is derived from an EMBL/GenBank/DDBJ whole genome shotgun (WGS) entry which is preliminary data.</text>
</comment>
<protein>
    <submittedName>
        <fullName evidence="1">Uncharacterized protein</fullName>
    </submittedName>
</protein>
<sequence length="108" mass="11163">MGRYILCAAHAGFCQRGPGLDPKTQNSGPVLDGKTNGGSGHCGEVSRKRRGGADTVSYSYTGFGVQADMVWLSGAEWGITAAVANQEGGVVPAPLKINRTLARGGEKL</sequence>
<accession>A0ACC2HM44</accession>
<dbReference type="EMBL" id="CM055728">
    <property type="protein sequence ID" value="KAJ8016760.1"/>
    <property type="molecule type" value="Genomic_DNA"/>
</dbReference>
<evidence type="ECO:0000313" key="2">
    <source>
        <dbReference type="Proteomes" id="UP001157502"/>
    </source>
</evidence>
<organism evidence="1 2">
    <name type="scientific">Dallia pectoralis</name>
    <name type="common">Alaska blackfish</name>
    <dbReference type="NCBI Taxonomy" id="75939"/>
    <lineage>
        <taxon>Eukaryota</taxon>
        <taxon>Metazoa</taxon>
        <taxon>Chordata</taxon>
        <taxon>Craniata</taxon>
        <taxon>Vertebrata</taxon>
        <taxon>Euteleostomi</taxon>
        <taxon>Actinopterygii</taxon>
        <taxon>Neopterygii</taxon>
        <taxon>Teleostei</taxon>
        <taxon>Protacanthopterygii</taxon>
        <taxon>Esociformes</taxon>
        <taxon>Umbridae</taxon>
        <taxon>Dallia</taxon>
    </lineage>
</organism>
<dbReference type="Proteomes" id="UP001157502">
    <property type="component" value="Chromosome 1"/>
</dbReference>
<evidence type="ECO:0000313" key="1">
    <source>
        <dbReference type="EMBL" id="KAJ8016760.1"/>
    </source>
</evidence>